<evidence type="ECO:0000313" key="11">
    <source>
        <dbReference type="EMBL" id="MBB3998368.1"/>
    </source>
</evidence>
<dbReference type="Gene3D" id="3.40.50.620">
    <property type="entry name" value="HUPs"/>
    <property type="match status" value="1"/>
</dbReference>
<dbReference type="Proteomes" id="UP000542776">
    <property type="component" value="Unassembled WGS sequence"/>
</dbReference>
<dbReference type="GO" id="GO:0008616">
    <property type="term" value="P:tRNA queuosine(34) biosynthetic process"/>
    <property type="evidence" value="ECO:0007669"/>
    <property type="project" value="UniProtKB-KW"/>
</dbReference>
<comment type="caution">
    <text evidence="11">The sequence shown here is derived from an EMBL/GenBank/DDBJ whole genome shotgun (WGS) entry which is preliminary data.</text>
</comment>
<keyword evidence="12" id="KW-1185">Reference proteome</keyword>
<keyword evidence="6" id="KW-0862">Zinc</keyword>
<dbReference type="InterPro" id="IPR014729">
    <property type="entry name" value="Rossmann-like_a/b/a_fold"/>
</dbReference>
<comment type="similarity">
    <text evidence="8">Belongs to the QueC family.</text>
</comment>
<reference evidence="11 12" key="1">
    <citation type="submission" date="2020-08" db="EMBL/GenBank/DDBJ databases">
        <title>Genomic Encyclopedia of Type Strains, Phase IV (KMG-IV): sequencing the most valuable type-strain genomes for metagenomic binning, comparative biology and taxonomic classification.</title>
        <authorList>
            <person name="Goeker M."/>
        </authorList>
    </citation>
    <scope>NUCLEOTIDE SEQUENCE [LARGE SCALE GENOMIC DNA]</scope>
    <source>
        <strain evidence="11 12">DSM 102238</strain>
    </source>
</reference>
<evidence type="ECO:0000256" key="1">
    <source>
        <dbReference type="ARBA" id="ARBA00005061"/>
    </source>
</evidence>
<keyword evidence="2 11" id="KW-0436">Ligase</keyword>
<evidence type="ECO:0000256" key="5">
    <source>
        <dbReference type="ARBA" id="ARBA00022785"/>
    </source>
</evidence>
<proteinExistence type="inferred from homology"/>
<name>A0A7W6EH76_9HYPH</name>
<evidence type="ECO:0000256" key="8">
    <source>
        <dbReference type="ARBA" id="ARBA00037993"/>
    </source>
</evidence>
<evidence type="ECO:0000256" key="4">
    <source>
        <dbReference type="ARBA" id="ARBA00022741"/>
    </source>
</evidence>
<dbReference type="EC" id="6.3.4.20" evidence="9"/>
<accession>A0A7W6EH76</accession>
<dbReference type="EMBL" id="JACIEK010000004">
    <property type="protein sequence ID" value="MBB3998368.1"/>
    <property type="molecule type" value="Genomic_DNA"/>
</dbReference>
<dbReference type="SUPFAM" id="SSF52402">
    <property type="entry name" value="Adenine nucleotide alpha hydrolases-like"/>
    <property type="match status" value="1"/>
</dbReference>
<comment type="pathway">
    <text evidence="1">Purine metabolism; 7-cyano-7-deazaguanine biosynthesis.</text>
</comment>
<keyword evidence="7" id="KW-0067">ATP-binding</keyword>
<dbReference type="RefSeq" id="WP_183199895.1">
    <property type="nucleotide sequence ID" value="NZ_JACIEK010000004.1"/>
</dbReference>
<dbReference type="InterPro" id="IPR018317">
    <property type="entry name" value="QueC"/>
</dbReference>
<sequence>MSRLLLLSGGLDSSALAADLRPDICLTVDYGQRPSAGEISASAAIAEALDLRHEVLRVELSALGSGDMAGRDASHLASGPEWWPCRNQMLITLAAMRYVADGLSEIVIGAVATDTHADGKAPFLHAIDQALSVQEGGVRVSAPARDRDPVELLRRSSLPRELLGLTFSCHSGPYACGQCRGCTKRLRTIDELDVSGI</sequence>
<evidence type="ECO:0000256" key="9">
    <source>
        <dbReference type="ARBA" id="ARBA00039149"/>
    </source>
</evidence>
<dbReference type="AlphaFoldDB" id="A0A7W6EH76"/>
<keyword evidence="5" id="KW-0671">Queuosine biosynthesis</keyword>
<keyword evidence="4" id="KW-0547">Nucleotide-binding</keyword>
<evidence type="ECO:0000256" key="6">
    <source>
        <dbReference type="ARBA" id="ARBA00022833"/>
    </source>
</evidence>
<dbReference type="PANTHER" id="PTHR42914">
    <property type="entry name" value="7-CYANO-7-DEAZAGUANINE SYNTHASE"/>
    <property type="match status" value="1"/>
</dbReference>
<dbReference type="GO" id="GO:0005524">
    <property type="term" value="F:ATP binding"/>
    <property type="evidence" value="ECO:0007669"/>
    <property type="project" value="UniProtKB-KW"/>
</dbReference>
<comment type="catalytic activity">
    <reaction evidence="10">
        <text>7-carboxy-7-carbaguanine + NH4(+) + 2 ATP = 7-cyano-7-carbaguanine + 2 AMP + 2 diphosphate + 2 H(+)</text>
        <dbReference type="Rhea" id="RHEA:27982"/>
        <dbReference type="ChEBI" id="CHEBI:15378"/>
        <dbReference type="ChEBI" id="CHEBI:28938"/>
        <dbReference type="ChEBI" id="CHEBI:30616"/>
        <dbReference type="ChEBI" id="CHEBI:33019"/>
        <dbReference type="ChEBI" id="CHEBI:45075"/>
        <dbReference type="ChEBI" id="CHEBI:61036"/>
        <dbReference type="ChEBI" id="CHEBI:456215"/>
        <dbReference type="EC" id="6.3.4.20"/>
    </reaction>
</comment>
<gene>
    <name evidence="11" type="ORF">GGR04_002207</name>
</gene>
<evidence type="ECO:0000256" key="10">
    <source>
        <dbReference type="ARBA" id="ARBA00047890"/>
    </source>
</evidence>
<dbReference type="GO" id="GO:0016874">
    <property type="term" value="F:ligase activity"/>
    <property type="evidence" value="ECO:0007669"/>
    <property type="project" value="UniProtKB-KW"/>
</dbReference>
<evidence type="ECO:0000256" key="7">
    <source>
        <dbReference type="ARBA" id="ARBA00022840"/>
    </source>
</evidence>
<evidence type="ECO:0000256" key="2">
    <source>
        <dbReference type="ARBA" id="ARBA00022598"/>
    </source>
</evidence>
<keyword evidence="3" id="KW-0479">Metal-binding</keyword>
<dbReference type="PANTHER" id="PTHR42914:SF1">
    <property type="entry name" value="7-CYANO-7-DEAZAGUANINE SYNTHASE"/>
    <property type="match status" value="1"/>
</dbReference>
<protein>
    <recommendedName>
        <fullName evidence="9">7-cyano-7-deazaguanine synthase</fullName>
        <ecNumber evidence="9">6.3.4.20</ecNumber>
    </recommendedName>
</protein>
<dbReference type="Pfam" id="PF06508">
    <property type="entry name" value="QueC"/>
    <property type="match status" value="1"/>
</dbReference>
<organism evidence="11 12">
    <name type="scientific">Aureimonas pseudogalii</name>
    <dbReference type="NCBI Taxonomy" id="1744844"/>
    <lineage>
        <taxon>Bacteria</taxon>
        <taxon>Pseudomonadati</taxon>
        <taxon>Pseudomonadota</taxon>
        <taxon>Alphaproteobacteria</taxon>
        <taxon>Hyphomicrobiales</taxon>
        <taxon>Aurantimonadaceae</taxon>
        <taxon>Aureimonas</taxon>
    </lineage>
</organism>
<evidence type="ECO:0000313" key="12">
    <source>
        <dbReference type="Proteomes" id="UP000542776"/>
    </source>
</evidence>
<evidence type="ECO:0000256" key="3">
    <source>
        <dbReference type="ARBA" id="ARBA00022723"/>
    </source>
</evidence>
<dbReference type="GO" id="GO:0046872">
    <property type="term" value="F:metal ion binding"/>
    <property type="evidence" value="ECO:0007669"/>
    <property type="project" value="UniProtKB-KW"/>
</dbReference>